<dbReference type="PANTHER" id="PTHR35841">
    <property type="entry name" value="PHOSPHONATES-BINDING PERIPLASMIC PROTEIN"/>
    <property type="match status" value="1"/>
</dbReference>
<organism evidence="1 2">
    <name type="scientific">Puniceibacterium sediminis</name>
    <dbReference type="NCBI Taxonomy" id="1608407"/>
    <lineage>
        <taxon>Bacteria</taxon>
        <taxon>Pseudomonadati</taxon>
        <taxon>Pseudomonadota</taxon>
        <taxon>Alphaproteobacteria</taxon>
        <taxon>Rhodobacterales</taxon>
        <taxon>Paracoccaceae</taxon>
        <taxon>Puniceibacterium</taxon>
    </lineage>
</organism>
<keyword evidence="2" id="KW-1185">Reference proteome</keyword>
<dbReference type="OrthoDB" id="7353682at2"/>
<dbReference type="RefSeq" id="WP_089268627.1">
    <property type="nucleotide sequence ID" value="NZ_FZNN01000001.1"/>
</dbReference>
<dbReference type="Gene3D" id="3.40.190.10">
    <property type="entry name" value="Periplasmic binding protein-like II"/>
    <property type="match status" value="1"/>
</dbReference>
<dbReference type="EMBL" id="FZNN01000001">
    <property type="protein sequence ID" value="SNR25985.1"/>
    <property type="molecule type" value="Genomic_DNA"/>
</dbReference>
<proteinExistence type="predicted"/>
<dbReference type="Proteomes" id="UP000198417">
    <property type="component" value="Unassembled WGS sequence"/>
</dbReference>
<gene>
    <name evidence="1" type="ORF">SAMN06265370_101176</name>
</gene>
<evidence type="ECO:0000313" key="1">
    <source>
        <dbReference type="EMBL" id="SNR25985.1"/>
    </source>
</evidence>
<dbReference type="PANTHER" id="PTHR35841:SF1">
    <property type="entry name" value="PHOSPHONATES-BINDING PERIPLASMIC PROTEIN"/>
    <property type="match status" value="1"/>
</dbReference>
<reference evidence="1 2" key="1">
    <citation type="submission" date="2017-06" db="EMBL/GenBank/DDBJ databases">
        <authorList>
            <person name="Kim H.J."/>
            <person name="Triplett B.A."/>
        </authorList>
    </citation>
    <scope>NUCLEOTIDE SEQUENCE [LARGE SCALE GENOMIC DNA]</scope>
    <source>
        <strain evidence="1 2">DSM 29052</strain>
    </source>
</reference>
<protein>
    <submittedName>
        <fullName evidence="1">ABC transporter, phosphonate, substrate-binding protein</fullName>
    </submittedName>
</protein>
<evidence type="ECO:0000313" key="2">
    <source>
        <dbReference type="Proteomes" id="UP000198417"/>
    </source>
</evidence>
<name>A0A238UUW1_9RHOB</name>
<dbReference type="AlphaFoldDB" id="A0A238UUW1"/>
<sequence>MIAFFPMYDRAETASANDALWAAFRARLGYGPDRLDREIGLWDGWENPELLLSQTCGLPYRTRLQGKVTLVGSPDYGLPGCAPGFYNSVLVTRADNRHPVRNLLGQRLVINQHHSQSGHAAMVSHAQWLGANLGTMRESGGHIESAHMVARNEADLAVIDAHTWRLIQRYEEVARELRECDRTMPTPATPFITARGTDPQPLFVALRSALEDLPPETRAILNLRAIVDIPHEVYVAVKNPVRAFETS</sequence>
<dbReference type="Pfam" id="PF12974">
    <property type="entry name" value="Phosphonate-bd"/>
    <property type="match status" value="1"/>
</dbReference>
<accession>A0A238UUW1</accession>